<dbReference type="OrthoDB" id="10464171at2759"/>
<dbReference type="EMBL" id="CAAALY010250717">
    <property type="protein sequence ID" value="VEL35798.1"/>
    <property type="molecule type" value="Genomic_DNA"/>
</dbReference>
<protein>
    <submittedName>
        <fullName evidence="1">Uncharacterized protein</fullName>
    </submittedName>
</protein>
<accession>A0A3S5AZ14</accession>
<keyword evidence="2" id="KW-1185">Reference proteome</keyword>
<organism evidence="1 2">
    <name type="scientific">Protopolystoma xenopodis</name>
    <dbReference type="NCBI Taxonomy" id="117903"/>
    <lineage>
        <taxon>Eukaryota</taxon>
        <taxon>Metazoa</taxon>
        <taxon>Spiralia</taxon>
        <taxon>Lophotrochozoa</taxon>
        <taxon>Platyhelminthes</taxon>
        <taxon>Monogenea</taxon>
        <taxon>Polyopisthocotylea</taxon>
        <taxon>Polystomatidea</taxon>
        <taxon>Polystomatidae</taxon>
        <taxon>Protopolystoma</taxon>
    </lineage>
</organism>
<gene>
    <name evidence="1" type="ORF">PXEA_LOCUS29238</name>
</gene>
<evidence type="ECO:0000313" key="2">
    <source>
        <dbReference type="Proteomes" id="UP000784294"/>
    </source>
</evidence>
<sequence>MALINRAHSLEQMITAQGVRTSNVIATTALAAANYPTTQSGGQVTTPPTNACLGPLIVTSTGGSGSSKSSSSHQAVFQINVTATGGGAQEGTVSSTSGIGLVSGTFSGIGQLAAVGGLNPQDSGSVGSPTRESDISNKIVHVGAVALRLAAFINNVRINLRDWIRIYMRNLMETACQLHDTTHKSIMVS</sequence>
<comment type="caution">
    <text evidence="1">The sequence shown here is derived from an EMBL/GenBank/DDBJ whole genome shotgun (WGS) entry which is preliminary data.</text>
</comment>
<dbReference type="AlphaFoldDB" id="A0A3S5AZ14"/>
<name>A0A3S5AZ14_9PLAT</name>
<evidence type="ECO:0000313" key="1">
    <source>
        <dbReference type="EMBL" id="VEL35798.1"/>
    </source>
</evidence>
<reference evidence="1" key="1">
    <citation type="submission" date="2018-11" db="EMBL/GenBank/DDBJ databases">
        <authorList>
            <consortium name="Pathogen Informatics"/>
        </authorList>
    </citation>
    <scope>NUCLEOTIDE SEQUENCE</scope>
</reference>
<dbReference type="Proteomes" id="UP000784294">
    <property type="component" value="Unassembled WGS sequence"/>
</dbReference>
<proteinExistence type="predicted"/>